<gene>
    <name evidence="1" type="ORF">ABEB36_013718</name>
</gene>
<proteinExistence type="predicted"/>
<evidence type="ECO:0000313" key="2">
    <source>
        <dbReference type="Proteomes" id="UP001566132"/>
    </source>
</evidence>
<reference evidence="1 2" key="1">
    <citation type="submission" date="2024-05" db="EMBL/GenBank/DDBJ databases">
        <title>Genetic variation in Jamaican populations of the coffee berry borer (Hypothenemus hampei).</title>
        <authorList>
            <person name="Errbii M."/>
            <person name="Myrie A."/>
        </authorList>
    </citation>
    <scope>NUCLEOTIDE SEQUENCE [LARGE SCALE GENOMIC DNA]</scope>
    <source>
        <strain evidence="1">JA-Hopewell-2020-01-JO</strain>
        <tissue evidence="1">Whole body</tissue>
    </source>
</reference>
<keyword evidence="2" id="KW-1185">Reference proteome</keyword>
<sequence length="60" mass="6347">MNGLSCTIAKISSSTVTVRILLLVPAFGFDMAKLPVSLNCLSIAGKTARFECCLLGNLSR</sequence>
<organism evidence="1 2">
    <name type="scientific">Hypothenemus hampei</name>
    <name type="common">Coffee berry borer</name>
    <dbReference type="NCBI Taxonomy" id="57062"/>
    <lineage>
        <taxon>Eukaryota</taxon>
        <taxon>Metazoa</taxon>
        <taxon>Ecdysozoa</taxon>
        <taxon>Arthropoda</taxon>
        <taxon>Hexapoda</taxon>
        <taxon>Insecta</taxon>
        <taxon>Pterygota</taxon>
        <taxon>Neoptera</taxon>
        <taxon>Endopterygota</taxon>
        <taxon>Coleoptera</taxon>
        <taxon>Polyphaga</taxon>
        <taxon>Cucujiformia</taxon>
        <taxon>Curculionidae</taxon>
        <taxon>Scolytinae</taxon>
        <taxon>Hypothenemus</taxon>
    </lineage>
</organism>
<protein>
    <submittedName>
        <fullName evidence="1">Uncharacterized protein</fullName>
    </submittedName>
</protein>
<evidence type="ECO:0000313" key="1">
    <source>
        <dbReference type="EMBL" id="KAL1489784.1"/>
    </source>
</evidence>
<dbReference type="Proteomes" id="UP001566132">
    <property type="component" value="Unassembled WGS sequence"/>
</dbReference>
<name>A0ABD1E7U0_HYPHA</name>
<dbReference type="AlphaFoldDB" id="A0ABD1E7U0"/>
<accession>A0ABD1E7U0</accession>
<comment type="caution">
    <text evidence="1">The sequence shown here is derived from an EMBL/GenBank/DDBJ whole genome shotgun (WGS) entry which is preliminary data.</text>
</comment>
<dbReference type="EMBL" id="JBDJPC010000011">
    <property type="protein sequence ID" value="KAL1489784.1"/>
    <property type="molecule type" value="Genomic_DNA"/>
</dbReference>